<keyword evidence="7" id="KW-0119">Carbohydrate metabolism</keyword>
<evidence type="ECO:0000256" key="6">
    <source>
        <dbReference type="ARBA" id="ARBA00023211"/>
    </source>
</evidence>
<dbReference type="InterPro" id="IPR022616">
    <property type="entry name" value="Glyco_hydro_4_C"/>
</dbReference>
<dbReference type="Pfam" id="PF11975">
    <property type="entry name" value="Glyco_hydro_4C"/>
    <property type="match status" value="1"/>
</dbReference>
<proteinExistence type="inferred from homology"/>
<keyword evidence="6" id="KW-0464">Manganese</keyword>
<sequence length="462" mass="51510">MSGNERRDNINIAYIGGGSRGWAWGLMSDLAMEPALGGTVRLYDIQLAAAEQNAVIGNRLSGREDVAARWRYEASPTLREALTGADFVIISILPGTFEEMRSDVHLPEEYGIYQSVGDTVGPGGLVRALRTIPLYVDIAEALRDFAPEAWVINYTNPMTLCTRTLYEVFPAVKAIGCCHEVFGTQELLAAVAARKLGTGPIPRRDIRVNVLGLNHFTWVDRASWQGTDLLPLYREFAEEHREEGYEGERTGHWMNDHFSSAQRVKFDLFLRYGVIAAAGDRHLAEFMPGDLYLSDPDTVRAWKFSLTTVDWRISNARSLQEKGRRLASGEEAFALKPTGEEGIDMIKALLGLEELVTNVNLPNRGQMAGLPGGAVVETNALFRRDEVRPVFAGRLPHVVHDMTARHSANQELILRAALTRDKSLAFRAFVNDPLVTIPVRQAERLFDRMLANTKSYLPGWEL</sequence>
<feature type="domain" description="Glycosyl hydrolase family 4 C-terminal" evidence="10">
    <location>
        <begin position="210"/>
        <end position="435"/>
    </location>
</feature>
<comment type="cofactor">
    <cofactor evidence="1">
        <name>Mn(2+)</name>
        <dbReference type="ChEBI" id="CHEBI:29035"/>
    </cofactor>
</comment>
<evidence type="ECO:0000256" key="2">
    <source>
        <dbReference type="ARBA" id="ARBA00010141"/>
    </source>
</evidence>
<dbReference type="InterPro" id="IPR053715">
    <property type="entry name" value="GH4_Enzyme_sf"/>
</dbReference>
<dbReference type="PRINTS" id="PR00732">
    <property type="entry name" value="GLHYDRLASE4"/>
</dbReference>
<organism evidence="11 12">
    <name type="scientific">Cohnella cellulosilytica</name>
    <dbReference type="NCBI Taxonomy" id="986710"/>
    <lineage>
        <taxon>Bacteria</taxon>
        <taxon>Bacillati</taxon>
        <taxon>Bacillota</taxon>
        <taxon>Bacilli</taxon>
        <taxon>Bacillales</taxon>
        <taxon>Paenibacillaceae</taxon>
        <taxon>Cohnella</taxon>
    </lineage>
</organism>
<dbReference type="Proteomes" id="UP001596378">
    <property type="component" value="Unassembled WGS sequence"/>
</dbReference>
<dbReference type="InterPro" id="IPR015955">
    <property type="entry name" value="Lactate_DH/Glyco_Ohase_4_C"/>
</dbReference>
<keyword evidence="12" id="KW-1185">Reference proteome</keyword>
<evidence type="ECO:0000256" key="8">
    <source>
        <dbReference type="ARBA" id="ARBA00023295"/>
    </source>
</evidence>
<keyword evidence="5 9" id="KW-0520">NAD</keyword>
<protein>
    <submittedName>
        <fullName evidence="11">Alpha-glucosidase/alpha-galactosidase</fullName>
    </submittedName>
</protein>
<dbReference type="Gene3D" id="3.90.1820.10">
    <property type="entry name" value="AglA-like glucosidase"/>
    <property type="match status" value="1"/>
</dbReference>
<accession>A0ABW2F957</accession>
<dbReference type="PANTHER" id="PTHR32092">
    <property type="entry name" value="6-PHOSPHO-BETA-GLUCOSIDASE-RELATED"/>
    <property type="match status" value="1"/>
</dbReference>
<evidence type="ECO:0000256" key="1">
    <source>
        <dbReference type="ARBA" id="ARBA00001936"/>
    </source>
</evidence>
<name>A0ABW2F957_9BACL</name>
<evidence type="ECO:0000256" key="5">
    <source>
        <dbReference type="ARBA" id="ARBA00023027"/>
    </source>
</evidence>
<comment type="caution">
    <text evidence="11">The sequence shown here is derived from an EMBL/GenBank/DDBJ whole genome shotgun (WGS) entry which is preliminary data.</text>
</comment>
<dbReference type="SUPFAM" id="SSF56327">
    <property type="entry name" value="LDH C-terminal domain-like"/>
    <property type="match status" value="1"/>
</dbReference>
<dbReference type="EMBL" id="JBHTAI010000004">
    <property type="protein sequence ID" value="MFC7148455.1"/>
    <property type="molecule type" value="Genomic_DNA"/>
</dbReference>
<keyword evidence="8 9" id="KW-0326">Glycosidase</keyword>
<evidence type="ECO:0000256" key="4">
    <source>
        <dbReference type="ARBA" id="ARBA00022801"/>
    </source>
</evidence>
<dbReference type="InterPro" id="IPR001088">
    <property type="entry name" value="Glyco_hydro_4"/>
</dbReference>
<dbReference type="InterPro" id="IPR019802">
    <property type="entry name" value="GlycHydrolase_4_CS"/>
</dbReference>
<comment type="similarity">
    <text evidence="2 9">Belongs to the glycosyl hydrolase 4 family.</text>
</comment>
<evidence type="ECO:0000313" key="12">
    <source>
        <dbReference type="Proteomes" id="UP001596378"/>
    </source>
</evidence>
<dbReference type="Pfam" id="PF02056">
    <property type="entry name" value="Glyco_hydro_4"/>
    <property type="match status" value="1"/>
</dbReference>
<evidence type="ECO:0000256" key="3">
    <source>
        <dbReference type="ARBA" id="ARBA00022723"/>
    </source>
</evidence>
<comment type="cofactor">
    <cofactor evidence="9">
        <name>NAD(+)</name>
        <dbReference type="ChEBI" id="CHEBI:57540"/>
    </cofactor>
    <text evidence="9">Binds 1 NAD(+) per subunit.</text>
</comment>
<dbReference type="SUPFAM" id="SSF51735">
    <property type="entry name" value="NAD(P)-binding Rossmann-fold domains"/>
    <property type="match status" value="1"/>
</dbReference>
<evidence type="ECO:0000256" key="7">
    <source>
        <dbReference type="ARBA" id="ARBA00023277"/>
    </source>
</evidence>
<keyword evidence="4 9" id="KW-0378">Hydrolase</keyword>
<reference evidence="12" key="1">
    <citation type="journal article" date="2019" name="Int. J. Syst. Evol. Microbiol.">
        <title>The Global Catalogue of Microorganisms (GCM) 10K type strain sequencing project: providing services to taxonomists for standard genome sequencing and annotation.</title>
        <authorList>
            <consortium name="The Broad Institute Genomics Platform"/>
            <consortium name="The Broad Institute Genome Sequencing Center for Infectious Disease"/>
            <person name="Wu L."/>
            <person name="Ma J."/>
        </authorList>
    </citation>
    <scope>NUCLEOTIDE SEQUENCE [LARGE SCALE GENOMIC DNA]</scope>
    <source>
        <strain evidence="12">KCTC 12907</strain>
    </source>
</reference>
<dbReference type="RefSeq" id="WP_378050042.1">
    <property type="nucleotide sequence ID" value="NZ_JBHMDN010000023.1"/>
</dbReference>
<dbReference type="PROSITE" id="PS01324">
    <property type="entry name" value="GLYCOSYL_HYDROL_F4"/>
    <property type="match status" value="1"/>
</dbReference>
<evidence type="ECO:0000313" key="11">
    <source>
        <dbReference type="EMBL" id="MFC7148455.1"/>
    </source>
</evidence>
<dbReference type="PANTHER" id="PTHR32092:SF2">
    <property type="entry name" value="ALPHA-GALACTURONIDASE"/>
    <property type="match status" value="1"/>
</dbReference>
<dbReference type="InterPro" id="IPR036291">
    <property type="entry name" value="NAD(P)-bd_dom_sf"/>
</dbReference>
<gene>
    <name evidence="11" type="ORF">ACFQMJ_07960</name>
</gene>
<evidence type="ECO:0000259" key="10">
    <source>
        <dbReference type="Pfam" id="PF11975"/>
    </source>
</evidence>
<keyword evidence="3" id="KW-0479">Metal-binding</keyword>
<evidence type="ECO:0000256" key="9">
    <source>
        <dbReference type="RuleBase" id="RU361152"/>
    </source>
</evidence>